<dbReference type="InterPro" id="IPR000504">
    <property type="entry name" value="RRM_dom"/>
</dbReference>
<keyword evidence="1 2" id="KW-0694">RNA-binding</keyword>
<sequence length="642" mass="70216">MASQTEAAAAQQQPAQAQAQPQFVAAQQQGEGAVGATTGPAPMQQQPQQAFPGAPGVAGPVPANPQGAAASLYVGDLSPQVNETELFNLFSSIGSVMSVRVCRDQITRSSLGYGYVNFNKAEDAEAAMGQLNFHDLHGRHIRIMKVERDPKKRRSGVGNIFISGLPADTTSVHLRDTFEQFGKILSCKAVLDHSGRCRGFGFVHFEDPKVAERAIAEANGKDAGGDRKLRVAPFKPRKQREQEQEERTKNFTNVYVKSLRRGADEEELGKLFEPYGDITSKALRTYKLKDTERPYGFVNFADTEAAQKCVEEGEMHQRDIFYVDGMAFEEGKKVEDFVKTVEECAGSEVERHHLQVADGKLSGFILFKEHGEETVDKAMTGLPEKMEAATDHISKAKLYVQRAQKKQERIRRLRRRLQERRRELRQRGGNLYVKNFNENVTEEDLRKFFEECGHVMSVKVMRDKEGVSRCFGFVTFATREEAESAIAKKNRQPLQDRPIYVAFHLTRQEAAAAPTAPTAGHVHVPAVPRHAHGRVWPRLLQPADDDGQPADAARHELPRTGRQPRRPCRRAKPLHAAAEQAHAAPGAAADGAQPTAVPPAVCRAAADAATAADAADATRGAPGPAAADAAATGCDVAACAHG</sequence>
<dbReference type="PROSITE" id="PS50102">
    <property type="entry name" value="RRM"/>
    <property type="match status" value="4"/>
</dbReference>
<dbReference type="eggNOG" id="KOG0123">
    <property type="taxonomic scope" value="Eukaryota"/>
</dbReference>
<evidence type="ECO:0000256" key="2">
    <source>
        <dbReference type="PROSITE-ProRule" id="PRU00176"/>
    </source>
</evidence>
<dbReference type="OMA" id="IAIRANW"/>
<protein>
    <submittedName>
        <fullName evidence="6">Polyadenylate binding protein</fullName>
    </submittedName>
</protein>
<dbReference type="KEGG" id="sre:PTSG_00992"/>
<feature type="region of interest" description="Disordered" evidence="4">
    <location>
        <begin position="539"/>
        <end position="595"/>
    </location>
</feature>
<feature type="compositionally biased region" description="Low complexity" evidence="4">
    <location>
        <begin position="7"/>
        <end position="54"/>
    </location>
</feature>
<reference evidence="6" key="1">
    <citation type="submission" date="2009-08" db="EMBL/GenBank/DDBJ databases">
        <title>Annotation of Salpingoeca rosetta.</title>
        <authorList>
            <consortium name="The Broad Institute Genome Sequencing Platform"/>
            <person name="Russ C."/>
            <person name="Cuomo C."/>
            <person name="Burger G."/>
            <person name="Gray M.W."/>
            <person name="Holland P.W.H."/>
            <person name="King N."/>
            <person name="Lang F.B.F."/>
            <person name="Roger A.J."/>
            <person name="Ruiz-Trillo I."/>
            <person name="Young S.K."/>
            <person name="Zeng Q."/>
            <person name="Gargeya S."/>
            <person name="Alvarado L."/>
            <person name="Berlin A."/>
            <person name="Chapman S.B."/>
            <person name="Chen Z."/>
            <person name="Freedman E."/>
            <person name="Gellesch M."/>
            <person name="Goldberg J."/>
            <person name="Griggs A."/>
            <person name="Gujja S."/>
            <person name="Heilman E."/>
            <person name="Heiman D."/>
            <person name="Howarth C."/>
            <person name="Mehta T."/>
            <person name="Neiman D."/>
            <person name="Pearson M."/>
            <person name="Roberts A."/>
            <person name="Saif S."/>
            <person name="Shea T."/>
            <person name="Shenoy N."/>
            <person name="Sisk P."/>
            <person name="Stolte C."/>
            <person name="Sykes S."/>
            <person name="White J."/>
            <person name="Yandava C."/>
            <person name="Haas B."/>
            <person name="Nusbaum C."/>
            <person name="Birren B."/>
        </authorList>
    </citation>
    <scope>NUCLEOTIDE SEQUENCE [LARGE SCALE GENOMIC DNA]</scope>
    <source>
        <strain evidence="6">ATCC 50818</strain>
    </source>
</reference>
<proteinExistence type="predicted"/>
<dbReference type="STRING" id="946362.F2TY30"/>
<evidence type="ECO:0000256" key="3">
    <source>
        <dbReference type="SAM" id="Coils"/>
    </source>
</evidence>
<feature type="domain" description="RRM" evidence="5">
    <location>
        <begin position="70"/>
        <end position="148"/>
    </location>
</feature>
<evidence type="ECO:0000259" key="5">
    <source>
        <dbReference type="PROSITE" id="PS50102"/>
    </source>
</evidence>
<dbReference type="PANTHER" id="PTHR48025:SF1">
    <property type="entry name" value="RRM DOMAIN-CONTAINING PROTEIN"/>
    <property type="match status" value="1"/>
</dbReference>
<feature type="domain" description="RRM" evidence="5">
    <location>
        <begin position="252"/>
        <end position="335"/>
    </location>
</feature>
<feature type="domain" description="RRM" evidence="5">
    <location>
        <begin position="429"/>
        <end position="506"/>
    </location>
</feature>
<dbReference type="RefSeq" id="XP_004998464.1">
    <property type="nucleotide sequence ID" value="XM_004998407.1"/>
</dbReference>
<dbReference type="GO" id="GO:0005634">
    <property type="term" value="C:nucleus"/>
    <property type="evidence" value="ECO:0007669"/>
    <property type="project" value="TreeGrafter"/>
</dbReference>
<dbReference type="GeneID" id="16079059"/>
<keyword evidence="7" id="KW-1185">Reference proteome</keyword>
<dbReference type="Gene3D" id="3.30.70.330">
    <property type="match status" value="4"/>
</dbReference>
<dbReference type="Pfam" id="PF00076">
    <property type="entry name" value="RRM_1"/>
    <property type="match status" value="4"/>
</dbReference>
<name>F2TY30_SALR5</name>
<dbReference type="AlphaFoldDB" id="F2TY30"/>
<organism evidence="7">
    <name type="scientific">Salpingoeca rosetta (strain ATCC 50818 / BSB-021)</name>
    <dbReference type="NCBI Taxonomy" id="946362"/>
    <lineage>
        <taxon>Eukaryota</taxon>
        <taxon>Choanoflagellata</taxon>
        <taxon>Craspedida</taxon>
        <taxon>Salpingoecidae</taxon>
        <taxon>Salpingoeca</taxon>
    </lineage>
</organism>
<dbReference type="EMBL" id="GL832956">
    <property type="protein sequence ID" value="EGD76289.1"/>
    <property type="molecule type" value="Genomic_DNA"/>
</dbReference>
<evidence type="ECO:0000256" key="1">
    <source>
        <dbReference type="ARBA" id="ARBA00022884"/>
    </source>
</evidence>
<dbReference type="GO" id="GO:0003729">
    <property type="term" value="F:mRNA binding"/>
    <property type="evidence" value="ECO:0007669"/>
    <property type="project" value="TreeGrafter"/>
</dbReference>
<dbReference type="InterPro" id="IPR035979">
    <property type="entry name" value="RBD_domain_sf"/>
</dbReference>
<dbReference type="SMART" id="SM00360">
    <property type="entry name" value="RRM"/>
    <property type="match status" value="4"/>
</dbReference>
<feature type="region of interest" description="Disordered" evidence="4">
    <location>
        <begin position="1"/>
        <end position="54"/>
    </location>
</feature>
<feature type="compositionally biased region" description="Low complexity" evidence="4">
    <location>
        <begin position="575"/>
        <end position="595"/>
    </location>
</feature>
<dbReference type="SUPFAM" id="SSF54928">
    <property type="entry name" value="RNA-binding domain, RBD"/>
    <property type="match status" value="3"/>
</dbReference>
<dbReference type="CDD" id="cd00590">
    <property type="entry name" value="RRM_SF"/>
    <property type="match status" value="1"/>
</dbReference>
<evidence type="ECO:0000313" key="7">
    <source>
        <dbReference type="Proteomes" id="UP000007799"/>
    </source>
</evidence>
<dbReference type="OrthoDB" id="19742at2759"/>
<dbReference type="PANTHER" id="PTHR48025">
    <property type="entry name" value="OS02G0815200 PROTEIN"/>
    <property type="match status" value="1"/>
</dbReference>
<feature type="compositionally biased region" description="Basic residues" evidence="4">
    <location>
        <begin position="562"/>
        <end position="573"/>
    </location>
</feature>
<evidence type="ECO:0000256" key="4">
    <source>
        <dbReference type="SAM" id="MobiDB-lite"/>
    </source>
</evidence>
<dbReference type="InParanoid" id="F2TY30"/>
<dbReference type="Proteomes" id="UP000007799">
    <property type="component" value="Unassembled WGS sequence"/>
</dbReference>
<evidence type="ECO:0000313" key="6">
    <source>
        <dbReference type="EMBL" id="EGD76289.1"/>
    </source>
</evidence>
<dbReference type="InterPro" id="IPR012677">
    <property type="entry name" value="Nucleotide-bd_a/b_plait_sf"/>
</dbReference>
<accession>F2TY30</accession>
<feature type="domain" description="RRM" evidence="5">
    <location>
        <begin position="158"/>
        <end position="236"/>
    </location>
</feature>
<keyword evidence="3" id="KW-0175">Coiled coil</keyword>
<dbReference type="FunCoup" id="F2TY30">
    <property type="interactions" value="1920"/>
</dbReference>
<dbReference type="InterPro" id="IPR050502">
    <property type="entry name" value="Euk_RNA-bind_prot"/>
</dbReference>
<feature type="coiled-coil region" evidence="3">
    <location>
        <begin position="396"/>
        <end position="427"/>
    </location>
</feature>
<gene>
    <name evidence="6" type="ORF">PTSG_00992</name>
</gene>